<evidence type="ECO:0000313" key="7">
    <source>
        <dbReference type="Proteomes" id="UP001151582"/>
    </source>
</evidence>
<evidence type="ECO:0000256" key="4">
    <source>
        <dbReference type="SAM" id="MobiDB-lite"/>
    </source>
</evidence>
<dbReference type="InterPro" id="IPR000719">
    <property type="entry name" value="Prot_kinase_dom"/>
</dbReference>
<dbReference type="EC" id="2.7.11.17" evidence="6"/>
<feature type="domain" description="Protein kinase" evidence="5">
    <location>
        <begin position="22"/>
        <end position="291"/>
    </location>
</feature>
<dbReference type="GO" id="GO:0005524">
    <property type="term" value="F:ATP binding"/>
    <property type="evidence" value="ECO:0007669"/>
    <property type="project" value="UniProtKB-UniRule"/>
</dbReference>
<dbReference type="AlphaFoldDB" id="A0A9W8BC72"/>
<evidence type="ECO:0000256" key="1">
    <source>
        <dbReference type="ARBA" id="ARBA00022741"/>
    </source>
</evidence>
<dbReference type="InterPro" id="IPR011009">
    <property type="entry name" value="Kinase-like_dom_sf"/>
</dbReference>
<dbReference type="Pfam" id="PF00069">
    <property type="entry name" value="Pkinase"/>
    <property type="match status" value="1"/>
</dbReference>
<dbReference type="Proteomes" id="UP001151582">
    <property type="component" value="Unassembled WGS sequence"/>
</dbReference>
<keyword evidence="1 3" id="KW-0547">Nucleotide-binding</keyword>
<gene>
    <name evidence="6" type="primary">cmk1</name>
    <name evidence="6" type="ORF">H4R34_000673</name>
</gene>
<sequence length="523" mass="57184">MLSVPSLQTTVRHEPPVTECPYRLGSVIGTGTYAMVREACHTHTGQTFAAKVINKHFVQGKEHLLHNEVKVLKQISQAHPNLLNLHDCFETKHNVYLITELATGGDLFDRLQSKGSFYESEVVVIIRSVLRGLAYLHQHDIVHRDIKPENILFRQQDDDADLLIADFGLSTIVGQQALLPDLCTRCGTAGYMAPEILAEQAYGKPVDLWAVGVLTYLLLSGYMPFEYGNHGGSSEDYALIHEGFDRGTLYFDPPELWTGLSNRSKDFISHLLALDPAQRMTAEQALSHPWLRSFDHRFPANIIATRGLSVPASLAPWRWFFRGGNLFSAPAKPTVTTAIDPPTTTRAISPQLLPTPPSAAPPLSTPMGNGANPLANNGTNNAQIEPVARSTAANASSAYLAVPVTSSNPKHALGQTAYPPAPLNTKTDHWSQLTGSGKGGCRQLAQALAGVQPPPSSPIESFDMCTFTSHSCGPNLKPRIFNPRRTFRKAVEVVVLCVALSQAVDYKLMDERPDHMLVKPLVL</sequence>
<dbReference type="CDD" id="cd05117">
    <property type="entry name" value="STKc_CAMK"/>
    <property type="match status" value="1"/>
</dbReference>
<dbReference type="PROSITE" id="PS50011">
    <property type="entry name" value="PROTEIN_KINASE_DOM"/>
    <property type="match status" value="1"/>
</dbReference>
<dbReference type="PANTHER" id="PTHR24347">
    <property type="entry name" value="SERINE/THREONINE-PROTEIN KINASE"/>
    <property type="match status" value="1"/>
</dbReference>
<reference evidence="6" key="1">
    <citation type="submission" date="2022-07" db="EMBL/GenBank/DDBJ databases">
        <title>Phylogenomic reconstructions and comparative analyses of Kickxellomycotina fungi.</title>
        <authorList>
            <person name="Reynolds N.K."/>
            <person name="Stajich J.E."/>
            <person name="Barry K."/>
            <person name="Grigoriev I.V."/>
            <person name="Crous P."/>
            <person name="Smith M.E."/>
        </authorList>
    </citation>
    <scope>NUCLEOTIDE SEQUENCE</scope>
    <source>
        <strain evidence="6">RSA 567</strain>
    </source>
</reference>
<protein>
    <submittedName>
        <fullName evidence="6">Calcium/calmodulin-dependent protein kinase type I</fullName>
        <ecNumber evidence="6">2.7.11.17</ecNumber>
    </submittedName>
</protein>
<feature type="binding site" evidence="3">
    <location>
        <position position="51"/>
    </location>
    <ligand>
        <name>ATP</name>
        <dbReference type="ChEBI" id="CHEBI:30616"/>
    </ligand>
</feature>
<keyword evidence="7" id="KW-1185">Reference proteome</keyword>
<keyword evidence="6" id="KW-0418">Kinase</keyword>
<evidence type="ECO:0000259" key="5">
    <source>
        <dbReference type="PROSITE" id="PS50011"/>
    </source>
</evidence>
<evidence type="ECO:0000313" key="6">
    <source>
        <dbReference type="EMBL" id="KAJ1984410.1"/>
    </source>
</evidence>
<keyword evidence="6" id="KW-0808">Transferase</keyword>
<feature type="region of interest" description="Disordered" evidence="4">
    <location>
        <begin position="337"/>
        <end position="368"/>
    </location>
</feature>
<feature type="compositionally biased region" description="Low complexity" evidence="4">
    <location>
        <begin position="337"/>
        <end position="352"/>
    </location>
</feature>
<evidence type="ECO:0000256" key="3">
    <source>
        <dbReference type="PROSITE-ProRule" id="PRU10141"/>
    </source>
</evidence>
<dbReference type="SUPFAM" id="SSF56112">
    <property type="entry name" value="Protein kinase-like (PK-like)"/>
    <property type="match status" value="1"/>
</dbReference>
<dbReference type="OrthoDB" id="40902at2759"/>
<name>A0A9W8BC72_9FUNG</name>
<dbReference type="FunFam" id="3.30.200.20:FF:000042">
    <property type="entry name" value="Aurora kinase A"/>
    <property type="match status" value="1"/>
</dbReference>
<dbReference type="SMART" id="SM00220">
    <property type="entry name" value="S_TKc"/>
    <property type="match status" value="1"/>
</dbReference>
<dbReference type="EMBL" id="JANBQB010000020">
    <property type="protein sequence ID" value="KAJ1984410.1"/>
    <property type="molecule type" value="Genomic_DNA"/>
</dbReference>
<keyword evidence="2 3" id="KW-0067">ATP-binding</keyword>
<dbReference type="Gene3D" id="1.10.510.10">
    <property type="entry name" value="Transferase(Phosphotransferase) domain 1"/>
    <property type="match status" value="1"/>
</dbReference>
<dbReference type="GO" id="GO:0004683">
    <property type="term" value="F:calcium/calmodulin-dependent protein kinase activity"/>
    <property type="evidence" value="ECO:0007669"/>
    <property type="project" value="UniProtKB-EC"/>
</dbReference>
<dbReference type="PROSITE" id="PS00108">
    <property type="entry name" value="PROTEIN_KINASE_ST"/>
    <property type="match status" value="1"/>
</dbReference>
<proteinExistence type="predicted"/>
<accession>A0A9W8BC72</accession>
<organism evidence="6 7">
    <name type="scientific">Dimargaris verticillata</name>
    <dbReference type="NCBI Taxonomy" id="2761393"/>
    <lineage>
        <taxon>Eukaryota</taxon>
        <taxon>Fungi</taxon>
        <taxon>Fungi incertae sedis</taxon>
        <taxon>Zoopagomycota</taxon>
        <taxon>Kickxellomycotina</taxon>
        <taxon>Dimargaritomycetes</taxon>
        <taxon>Dimargaritales</taxon>
        <taxon>Dimargaritaceae</taxon>
        <taxon>Dimargaris</taxon>
    </lineage>
</organism>
<evidence type="ECO:0000256" key="2">
    <source>
        <dbReference type="ARBA" id="ARBA00022840"/>
    </source>
</evidence>
<dbReference type="FunFam" id="1.10.510.10:FF:000571">
    <property type="entry name" value="Maternal embryonic leucine zipper kinase"/>
    <property type="match status" value="1"/>
</dbReference>
<dbReference type="PROSITE" id="PS00107">
    <property type="entry name" value="PROTEIN_KINASE_ATP"/>
    <property type="match status" value="1"/>
</dbReference>
<comment type="caution">
    <text evidence="6">The sequence shown here is derived from an EMBL/GenBank/DDBJ whole genome shotgun (WGS) entry which is preliminary data.</text>
</comment>
<dbReference type="InterPro" id="IPR017441">
    <property type="entry name" value="Protein_kinase_ATP_BS"/>
</dbReference>
<dbReference type="InterPro" id="IPR008271">
    <property type="entry name" value="Ser/Thr_kinase_AS"/>
</dbReference>
<feature type="compositionally biased region" description="Pro residues" evidence="4">
    <location>
        <begin position="353"/>
        <end position="364"/>
    </location>
</feature>